<evidence type="ECO:0000256" key="6">
    <source>
        <dbReference type="ARBA" id="ARBA00023136"/>
    </source>
</evidence>
<protein>
    <submittedName>
        <fullName evidence="10">Cobra-like protein 10</fullName>
    </submittedName>
</protein>
<gene>
    <name evidence="10" type="ORF">PHJA_001615000</name>
</gene>
<keyword evidence="11" id="KW-1185">Reference proteome</keyword>
<dbReference type="Pfam" id="PF25079">
    <property type="entry name" value="COB_C"/>
    <property type="match status" value="1"/>
</dbReference>
<dbReference type="GO" id="GO:0010215">
    <property type="term" value="P:cellulose microfibril organization"/>
    <property type="evidence" value="ECO:0007669"/>
    <property type="project" value="InterPro"/>
</dbReference>
<evidence type="ECO:0000313" key="11">
    <source>
        <dbReference type="Proteomes" id="UP000653305"/>
    </source>
</evidence>
<reference evidence="10" key="1">
    <citation type="submission" date="2020-07" db="EMBL/GenBank/DDBJ databases">
        <title>Ethylene signaling mediates host invasion by parasitic plants.</title>
        <authorList>
            <person name="Yoshida S."/>
        </authorList>
    </citation>
    <scope>NUCLEOTIDE SEQUENCE</scope>
    <source>
        <strain evidence="10">Okayama</strain>
    </source>
</reference>
<dbReference type="PANTHER" id="PTHR31052:SF12">
    <property type="entry name" value="COBRA-LIKE PROTEIN 7"/>
    <property type="match status" value="1"/>
</dbReference>
<keyword evidence="5" id="KW-0732">Signal</keyword>
<comment type="similarity">
    <text evidence="2">Belongs to the COBRA family.</text>
</comment>
<dbReference type="Proteomes" id="UP000653305">
    <property type="component" value="Unassembled WGS sequence"/>
</dbReference>
<sequence>MSRTKLYPYLKNVTAQPWGFKSTVTVLNAGLFQLKAWKIFVGFQHQEILVSASNAVIMDGDDLPAPVGNGTTFSGYPLTDLKTSVETAGDLTQIQAEIELTGTQFGIKPPGYPMPRTIKLVNDGYKCPAPKRSATRMHMCCVRDLKSKAENLTTKYFPRQKGDLLISYDVLQAYDTNYLAQVTIVNNNPLGRLDQWNLTWEWMRGEFISSMRGAYTRKRDITGCIFGPAAQYYTSLDFSKVMNCEKKPVIGDLPPDRAHDTEIGNLPYCCRNGSLLPTIMNETKSMSIFQLQVNKIPPDLNRTGLYPPERWKIEGVLNPQYKCGPALRVDDTEFPDPTGLQSTSSALATWQIVCNITRPKPGQTRCCVSYSAYYNESVIPCNTCACGCENTTKCNSKVKILLPAEAILLPFENRVDKAVAWAKIKHRRVPNPLPCPDNCGISVNWHITSNYNRGFSARVTLFNWEEIDFADWFVAVQLNKTGSGFQRAFSFNGTVMEDLDGTTVFLTGLPGLNYLIGETNGSKPDRDPRVPGKQQSVLTFSKKHARSVEDVDVFPTRLFFNGEECALPKEIPKAYAGRYLADLRVVAFTACATFWLTCLGNTYFV</sequence>
<keyword evidence="4" id="KW-0336">GPI-anchor</keyword>
<name>A0A830C6D7_9LAMI</name>
<dbReference type="Pfam" id="PF04833">
    <property type="entry name" value="COBRA"/>
    <property type="match status" value="1"/>
</dbReference>
<dbReference type="EMBL" id="BMAC01000360">
    <property type="protein sequence ID" value="GFP94706.1"/>
    <property type="molecule type" value="Genomic_DNA"/>
</dbReference>
<dbReference type="AlphaFoldDB" id="A0A830C6D7"/>
<keyword evidence="8" id="KW-0449">Lipoprotein</keyword>
<evidence type="ECO:0000259" key="9">
    <source>
        <dbReference type="Pfam" id="PF25079"/>
    </source>
</evidence>
<evidence type="ECO:0000256" key="7">
    <source>
        <dbReference type="ARBA" id="ARBA00023180"/>
    </source>
</evidence>
<dbReference type="GO" id="GO:0098552">
    <property type="term" value="C:side of membrane"/>
    <property type="evidence" value="ECO:0007669"/>
    <property type="project" value="UniProtKB-KW"/>
</dbReference>
<keyword evidence="3" id="KW-1003">Cell membrane</keyword>
<accession>A0A830C6D7</accession>
<keyword evidence="7" id="KW-0325">Glycoprotein</keyword>
<evidence type="ECO:0000256" key="2">
    <source>
        <dbReference type="ARBA" id="ARBA00005507"/>
    </source>
</evidence>
<dbReference type="InterPro" id="IPR006918">
    <property type="entry name" value="COBRA_pln"/>
</dbReference>
<evidence type="ECO:0000256" key="8">
    <source>
        <dbReference type="ARBA" id="ARBA00023288"/>
    </source>
</evidence>
<evidence type="ECO:0000256" key="5">
    <source>
        <dbReference type="ARBA" id="ARBA00022729"/>
    </source>
</evidence>
<dbReference type="GO" id="GO:0005886">
    <property type="term" value="C:plasma membrane"/>
    <property type="evidence" value="ECO:0007669"/>
    <property type="project" value="UniProtKB-SubCell"/>
</dbReference>
<dbReference type="OrthoDB" id="2014623at2759"/>
<keyword evidence="6" id="KW-0472">Membrane</keyword>
<proteinExistence type="inferred from homology"/>
<comment type="subcellular location">
    <subcellularLocation>
        <location evidence="1">Cell membrane</location>
        <topology evidence="1">Lipid-anchor</topology>
        <topology evidence="1">GPI-anchor</topology>
    </subcellularLocation>
</comment>
<feature type="domain" description="COBRA C-terminal" evidence="9">
    <location>
        <begin position="365"/>
        <end position="572"/>
    </location>
</feature>
<dbReference type="InterPro" id="IPR056900">
    <property type="entry name" value="COB_C"/>
</dbReference>
<evidence type="ECO:0000256" key="1">
    <source>
        <dbReference type="ARBA" id="ARBA00004609"/>
    </source>
</evidence>
<evidence type="ECO:0000256" key="3">
    <source>
        <dbReference type="ARBA" id="ARBA00022475"/>
    </source>
</evidence>
<evidence type="ECO:0000256" key="4">
    <source>
        <dbReference type="ARBA" id="ARBA00022622"/>
    </source>
</evidence>
<organism evidence="10 11">
    <name type="scientific">Phtheirospermum japonicum</name>
    <dbReference type="NCBI Taxonomy" id="374723"/>
    <lineage>
        <taxon>Eukaryota</taxon>
        <taxon>Viridiplantae</taxon>
        <taxon>Streptophyta</taxon>
        <taxon>Embryophyta</taxon>
        <taxon>Tracheophyta</taxon>
        <taxon>Spermatophyta</taxon>
        <taxon>Magnoliopsida</taxon>
        <taxon>eudicotyledons</taxon>
        <taxon>Gunneridae</taxon>
        <taxon>Pentapetalae</taxon>
        <taxon>asterids</taxon>
        <taxon>lamiids</taxon>
        <taxon>Lamiales</taxon>
        <taxon>Orobanchaceae</taxon>
        <taxon>Orobanchaceae incertae sedis</taxon>
        <taxon>Phtheirospermum</taxon>
    </lineage>
</organism>
<dbReference type="PANTHER" id="PTHR31052">
    <property type="entry name" value="COBRA-LIKE PROTEIN 7"/>
    <property type="match status" value="1"/>
</dbReference>
<comment type="caution">
    <text evidence="10">The sequence shown here is derived from an EMBL/GenBank/DDBJ whole genome shotgun (WGS) entry which is preliminary data.</text>
</comment>
<evidence type="ECO:0000313" key="10">
    <source>
        <dbReference type="EMBL" id="GFP94706.1"/>
    </source>
</evidence>